<evidence type="ECO:0000256" key="2">
    <source>
        <dbReference type="ARBA" id="ARBA00023015"/>
    </source>
</evidence>
<evidence type="ECO:0000259" key="5">
    <source>
        <dbReference type="PROSITE" id="PS50931"/>
    </source>
</evidence>
<organism evidence="6 7">
    <name type="scientific">Azohydromonas lata</name>
    <dbReference type="NCBI Taxonomy" id="45677"/>
    <lineage>
        <taxon>Bacteria</taxon>
        <taxon>Pseudomonadati</taxon>
        <taxon>Pseudomonadota</taxon>
        <taxon>Betaproteobacteria</taxon>
        <taxon>Burkholderiales</taxon>
        <taxon>Sphaerotilaceae</taxon>
        <taxon>Azohydromonas</taxon>
    </lineage>
</organism>
<feature type="domain" description="HTH lysR-type" evidence="5">
    <location>
        <begin position="1"/>
        <end position="58"/>
    </location>
</feature>
<accession>A0ABU5IGD7</accession>
<dbReference type="SUPFAM" id="SSF46785">
    <property type="entry name" value="Winged helix' DNA-binding domain"/>
    <property type="match status" value="1"/>
</dbReference>
<comment type="caution">
    <text evidence="6">The sequence shown here is derived from an EMBL/GenBank/DDBJ whole genome shotgun (WGS) entry which is preliminary data.</text>
</comment>
<dbReference type="InterPro" id="IPR036390">
    <property type="entry name" value="WH_DNA-bd_sf"/>
</dbReference>
<dbReference type="Pfam" id="PF00126">
    <property type="entry name" value="HTH_1"/>
    <property type="match status" value="1"/>
</dbReference>
<keyword evidence="2" id="KW-0805">Transcription regulation</keyword>
<reference evidence="6 7" key="1">
    <citation type="submission" date="2023-11" db="EMBL/GenBank/DDBJ databases">
        <title>Draft genome of Azohydromonas lata strain H1 (DSM1123), a polyhydroxyalkanoate producer.</title>
        <authorList>
            <person name="Traversa D."/>
            <person name="D'Addabbo P."/>
            <person name="Pazzani C."/>
            <person name="Manzari C."/>
            <person name="Chiara M."/>
            <person name="Scrascia M."/>
        </authorList>
    </citation>
    <scope>NUCLEOTIDE SEQUENCE [LARGE SCALE GENOMIC DNA]</scope>
    <source>
        <strain evidence="6 7">H1</strain>
    </source>
</reference>
<keyword evidence="4" id="KW-0804">Transcription</keyword>
<protein>
    <submittedName>
        <fullName evidence="6">LysR family transcriptional regulator</fullName>
    </submittedName>
</protein>
<comment type="similarity">
    <text evidence="1">Belongs to the LysR transcriptional regulatory family.</text>
</comment>
<keyword evidence="3" id="KW-0238">DNA-binding</keyword>
<evidence type="ECO:0000256" key="1">
    <source>
        <dbReference type="ARBA" id="ARBA00009437"/>
    </source>
</evidence>
<dbReference type="Pfam" id="PF03466">
    <property type="entry name" value="LysR_substrate"/>
    <property type="match status" value="1"/>
</dbReference>
<dbReference type="EMBL" id="JAXOJX010000020">
    <property type="protein sequence ID" value="MDZ5457595.1"/>
    <property type="molecule type" value="Genomic_DNA"/>
</dbReference>
<name>A0ABU5IGD7_9BURK</name>
<dbReference type="InterPro" id="IPR005119">
    <property type="entry name" value="LysR_subst-bd"/>
</dbReference>
<dbReference type="RefSeq" id="WP_322465874.1">
    <property type="nucleotide sequence ID" value="NZ_JAXOJX010000020.1"/>
</dbReference>
<evidence type="ECO:0000256" key="4">
    <source>
        <dbReference type="ARBA" id="ARBA00023163"/>
    </source>
</evidence>
<evidence type="ECO:0000313" key="6">
    <source>
        <dbReference type="EMBL" id="MDZ5457595.1"/>
    </source>
</evidence>
<dbReference type="PANTHER" id="PTHR30537:SF5">
    <property type="entry name" value="HTH-TYPE TRANSCRIPTIONAL ACTIVATOR TTDR-RELATED"/>
    <property type="match status" value="1"/>
</dbReference>
<sequence>MNWNDWYAFAVVARCGSFTRAAEQLDWPKSSVSHAVARLEQALGARLMERSTRRLLLTEQGQRLLAQLGPLFERLDAVAAEAGDARDEPRGMLRIATPYEFGALQLGEVVNDVLARHPGLQIELDVRASDVEEATAQYDVVFFSSSEPLPDSQRVVRRVYSVARGVYAAPALLRRHGQPADPQALVGWPCLTTPGEAWWRFQHADGRTHELQPRGPLRTSNAALRLQAALAGHGAAMLATSYCRREVESGALVPLLPGFTAHALRVYAQLPGRGLVPARTRVFMEAVERFLLT</sequence>
<gene>
    <name evidence="6" type="ORF">SM757_13530</name>
</gene>
<dbReference type="Proteomes" id="UP001293718">
    <property type="component" value="Unassembled WGS sequence"/>
</dbReference>
<dbReference type="Gene3D" id="3.40.190.290">
    <property type="match status" value="1"/>
</dbReference>
<dbReference type="Gene3D" id="1.10.10.10">
    <property type="entry name" value="Winged helix-like DNA-binding domain superfamily/Winged helix DNA-binding domain"/>
    <property type="match status" value="1"/>
</dbReference>
<dbReference type="SUPFAM" id="SSF53850">
    <property type="entry name" value="Periplasmic binding protein-like II"/>
    <property type="match status" value="1"/>
</dbReference>
<dbReference type="InterPro" id="IPR000847">
    <property type="entry name" value="LysR_HTH_N"/>
</dbReference>
<dbReference type="CDD" id="cd08422">
    <property type="entry name" value="PBP2_CrgA_like"/>
    <property type="match status" value="1"/>
</dbReference>
<dbReference type="PROSITE" id="PS50931">
    <property type="entry name" value="HTH_LYSR"/>
    <property type="match status" value="1"/>
</dbReference>
<dbReference type="InterPro" id="IPR036388">
    <property type="entry name" value="WH-like_DNA-bd_sf"/>
</dbReference>
<proteinExistence type="inferred from homology"/>
<evidence type="ECO:0000256" key="3">
    <source>
        <dbReference type="ARBA" id="ARBA00023125"/>
    </source>
</evidence>
<dbReference type="PANTHER" id="PTHR30537">
    <property type="entry name" value="HTH-TYPE TRANSCRIPTIONAL REGULATOR"/>
    <property type="match status" value="1"/>
</dbReference>
<evidence type="ECO:0000313" key="7">
    <source>
        <dbReference type="Proteomes" id="UP001293718"/>
    </source>
</evidence>
<keyword evidence="7" id="KW-1185">Reference proteome</keyword>
<dbReference type="InterPro" id="IPR058163">
    <property type="entry name" value="LysR-type_TF_proteobact-type"/>
</dbReference>